<dbReference type="Pfam" id="PF02899">
    <property type="entry name" value="Phage_int_SAM_1"/>
    <property type="match status" value="1"/>
</dbReference>
<evidence type="ECO:0000256" key="1">
    <source>
        <dbReference type="ARBA" id="ARBA00004496"/>
    </source>
</evidence>
<dbReference type="InterPro" id="IPR050090">
    <property type="entry name" value="Tyrosine_recombinase_XerCD"/>
</dbReference>
<dbReference type="Pfam" id="PF00589">
    <property type="entry name" value="Phage_integrase"/>
    <property type="match status" value="1"/>
</dbReference>
<evidence type="ECO:0000256" key="8">
    <source>
        <dbReference type="ARBA" id="ARBA00023306"/>
    </source>
</evidence>
<dbReference type="PROSITE" id="PS51900">
    <property type="entry name" value="CB"/>
    <property type="match status" value="1"/>
</dbReference>
<evidence type="ECO:0000259" key="11">
    <source>
        <dbReference type="PROSITE" id="PS51898"/>
    </source>
</evidence>
<gene>
    <name evidence="13" type="primary">xerC_5</name>
    <name evidence="13" type="ORF">B857_03775</name>
</gene>
<keyword evidence="14" id="KW-1185">Reference proteome</keyword>
<evidence type="ECO:0000313" key="13">
    <source>
        <dbReference type="EMBL" id="EKB43420.1"/>
    </source>
</evidence>
<evidence type="ECO:0000256" key="7">
    <source>
        <dbReference type="ARBA" id="ARBA00023172"/>
    </source>
</evidence>
<dbReference type="InterPro" id="IPR002104">
    <property type="entry name" value="Integrase_catalytic"/>
</dbReference>
<dbReference type="GO" id="GO:0007059">
    <property type="term" value="P:chromosome segregation"/>
    <property type="evidence" value="ECO:0007669"/>
    <property type="project" value="UniProtKB-KW"/>
</dbReference>
<dbReference type="InterPro" id="IPR004107">
    <property type="entry name" value="Integrase_SAM-like_N"/>
</dbReference>
<dbReference type="Gene3D" id="1.10.150.130">
    <property type="match status" value="1"/>
</dbReference>
<keyword evidence="2" id="KW-0963">Cytoplasm</keyword>
<evidence type="ECO:0000256" key="4">
    <source>
        <dbReference type="ARBA" id="ARBA00022829"/>
    </source>
</evidence>
<dbReference type="InterPro" id="IPR044068">
    <property type="entry name" value="CB"/>
</dbReference>
<dbReference type="Gene3D" id="1.10.443.10">
    <property type="entry name" value="Intergrase catalytic core"/>
    <property type="match status" value="1"/>
</dbReference>
<feature type="domain" description="Tyr recombinase" evidence="11">
    <location>
        <begin position="119"/>
        <end position="294"/>
    </location>
</feature>
<dbReference type="EMBL" id="AMCK01000033">
    <property type="protein sequence ID" value="EKB43420.1"/>
    <property type="molecule type" value="Genomic_DNA"/>
</dbReference>
<evidence type="ECO:0000256" key="3">
    <source>
        <dbReference type="ARBA" id="ARBA00022618"/>
    </source>
</evidence>
<dbReference type="Proteomes" id="UP000004738">
    <property type="component" value="Unassembled WGS sequence"/>
</dbReference>
<dbReference type="InterPro" id="IPR013762">
    <property type="entry name" value="Integrase-like_cat_sf"/>
</dbReference>
<keyword evidence="6 9" id="KW-0238">DNA-binding</keyword>
<sequence length="306" mass="35240">MTDHTRKYWISNHEGILKQTRLILNEYLLSLKLANKAESTILRYRTFLERFFNEYLVELDRLTSEDVLEWVNKYSVGKKESTVIIALSILTSFFNFCLAEDYLDKMLMKKRWGPKASQPLPKFLTDQEYARVKLAAEQLSLRDRAIVLFLFTSGCRRSEVANLLIQDVDVKQRTAEVRGKGNKIRKVHFSVECALVLKEYLCTRSSEETEPLFLNKHGEKLQQSGIYKITTKLGRLADLDHSLHPHCCRHTFATNMLAKGAELEFIADEMGHTNLNTTRVYARILIQHIVRDTAAYTAGTGAVTRC</sequence>
<dbReference type="GO" id="GO:0003677">
    <property type="term" value="F:DNA binding"/>
    <property type="evidence" value="ECO:0007669"/>
    <property type="project" value="UniProtKB-UniRule"/>
</dbReference>
<dbReference type="SUPFAM" id="SSF56349">
    <property type="entry name" value="DNA breaking-rejoining enzymes"/>
    <property type="match status" value="1"/>
</dbReference>
<reference evidence="13 14" key="1">
    <citation type="journal article" date="2012" name="J. Bacteriol.">
        <title>Draft Genome Sequence of Bacillus isronensis Strain B3W22, Isolated from the Upper Atmosphere.</title>
        <authorList>
            <person name="Shivaji S."/>
            <person name="Ara S."/>
            <person name="Singh S.K."/>
            <person name="Bandi S."/>
            <person name="Singh A."/>
            <person name="Pinnaka A.K."/>
        </authorList>
    </citation>
    <scope>NUCLEOTIDE SEQUENCE [LARGE SCALE GENOMIC DNA]</scope>
    <source>
        <strain evidence="13 14">B3W22</strain>
    </source>
</reference>
<keyword evidence="10" id="KW-1133">Transmembrane helix</keyword>
<evidence type="ECO:0000313" key="14">
    <source>
        <dbReference type="Proteomes" id="UP000004738"/>
    </source>
</evidence>
<dbReference type="RefSeq" id="WP_008408807.1">
    <property type="nucleotide sequence ID" value="NZ_AMCK01000033.1"/>
</dbReference>
<dbReference type="AlphaFoldDB" id="K1KH29"/>
<keyword evidence="3" id="KW-0132">Cell division</keyword>
<keyword evidence="7" id="KW-0233">DNA recombination</keyword>
<dbReference type="InterPro" id="IPR010998">
    <property type="entry name" value="Integrase_recombinase_N"/>
</dbReference>
<evidence type="ECO:0000256" key="10">
    <source>
        <dbReference type="SAM" id="Phobius"/>
    </source>
</evidence>
<comment type="subcellular location">
    <subcellularLocation>
        <location evidence="1">Cytoplasm</location>
    </subcellularLocation>
</comment>
<keyword evidence="8" id="KW-0131">Cell cycle</keyword>
<evidence type="ECO:0000259" key="12">
    <source>
        <dbReference type="PROSITE" id="PS51900"/>
    </source>
</evidence>
<comment type="caution">
    <text evidence="13">The sequence shown here is derived from an EMBL/GenBank/DDBJ whole genome shotgun (WGS) entry which is preliminary data.</text>
</comment>
<keyword evidence="10" id="KW-0812">Transmembrane</keyword>
<evidence type="ECO:0000256" key="6">
    <source>
        <dbReference type="ARBA" id="ARBA00023125"/>
    </source>
</evidence>
<feature type="transmembrane region" description="Helical" evidence="10">
    <location>
        <begin position="83"/>
        <end position="103"/>
    </location>
</feature>
<feature type="domain" description="Core-binding (CB)" evidence="12">
    <location>
        <begin position="18"/>
        <end position="98"/>
    </location>
</feature>
<dbReference type="GO" id="GO:0051301">
    <property type="term" value="P:cell division"/>
    <property type="evidence" value="ECO:0007669"/>
    <property type="project" value="UniProtKB-KW"/>
</dbReference>
<keyword evidence="4" id="KW-0159">Chromosome partition</keyword>
<accession>K1KH29</accession>
<keyword evidence="5" id="KW-0229">DNA integration</keyword>
<evidence type="ECO:0000256" key="2">
    <source>
        <dbReference type="ARBA" id="ARBA00022490"/>
    </source>
</evidence>
<dbReference type="GO" id="GO:0005737">
    <property type="term" value="C:cytoplasm"/>
    <property type="evidence" value="ECO:0007669"/>
    <property type="project" value="UniProtKB-SubCell"/>
</dbReference>
<organism evidence="13 14">
    <name type="scientific">Solibacillus isronensis B3W22</name>
    <dbReference type="NCBI Taxonomy" id="1224748"/>
    <lineage>
        <taxon>Bacteria</taxon>
        <taxon>Bacillati</taxon>
        <taxon>Bacillota</taxon>
        <taxon>Bacilli</taxon>
        <taxon>Bacillales</taxon>
        <taxon>Caryophanaceae</taxon>
        <taxon>Solibacillus</taxon>
    </lineage>
</organism>
<dbReference type="GO" id="GO:0006310">
    <property type="term" value="P:DNA recombination"/>
    <property type="evidence" value="ECO:0007669"/>
    <property type="project" value="UniProtKB-KW"/>
</dbReference>
<keyword evidence="10" id="KW-0472">Membrane</keyword>
<evidence type="ECO:0000256" key="9">
    <source>
        <dbReference type="PROSITE-ProRule" id="PRU01248"/>
    </source>
</evidence>
<dbReference type="GO" id="GO:0015074">
    <property type="term" value="P:DNA integration"/>
    <property type="evidence" value="ECO:0007669"/>
    <property type="project" value="UniProtKB-KW"/>
</dbReference>
<dbReference type="InterPro" id="IPR011010">
    <property type="entry name" value="DNA_brk_join_enz"/>
</dbReference>
<dbReference type="PROSITE" id="PS51898">
    <property type="entry name" value="TYR_RECOMBINASE"/>
    <property type="match status" value="1"/>
</dbReference>
<evidence type="ECO:0000256" key="5">
    <source>
        <dbReference type="ARBA" id="ARBA00022908"/>
    </source>
</evidence>
<proteinExistence type="predicted"/>
<name>K1KH29_9BACL</name>
<dbReference type="PANTHER" id="PTHR30349">
    <property type="entry name" value="PHAGE INTEGRASE-RELATED"/>
    <property type="match status" value="1"/>
</dbReference>
<protein>
    <submittedName>
        <fullName evidence="13">Tyrosine recombinase XerC</fullName>
    </submittedName>
</protein>
<dbReference type="PANTHER" id="PTHR30349:SF77">
    <property type="entry name" value="TYROSINE RECOMBINASE XERC"/>
    <property type="match status" value="1"/>
</dbReference>